<dbReference type="Pfam" id="PF11659">
    <property type="entry name" value="DUF3261"/>
    <property type="match status" value="1"/>
</dbReference>
<name>A0ABT7ETX0_9GAMM</name>
<keyword evidence="2" id="KW-1185">Reference proteome</keyword>
<evidence type="ECO:0000313" key="2">
    <source>
        <dbReference type="Proteomes" id="UP001231915"/>
    </source>
</evidence>
<protein>
    <submittedName>
        <fullName evidence="1">DUF3261 domain-containing protein</fullName>
    </submittedName>
</protein>
<dbReference type="RefSeq" id="WP_284138838.1">
    <property type="nucleotide sequence ID" value="NZ_JASJUT010000019.1"/>
</dbReference>
<organism evidence="1 2">
    <name type="scientific">Pseudoalteromonas obscura</name>
    <dbReference type="NCBI Taxonomy" id="3048491"/>
    <lineage>
        <taxon>Bacteria</taxon>
        <taxon>Pseudomonadati</taxon>
        <taxon>Pseudomonadota</taxon>
        <taxon>Gammaproteobacteria</taxon>
        <taxon>Alteromonadales</taxon>
        <taxon>Pseudoalteromonadaceae</taxon>
        <taxon>Pseudoalteromonas</taxon>
    </lineage>
</organism>
<accession>A0ABT7ETX0</accession>
<dbReference type="InterPro" id="IPR021675">
    <property type="entry name" value="DUF3261"/>
</dbReference>
<sequence>MSHVSLLVKSFSLVLMISIVSACALIKVHEQGTVHLTGHVTMSLGSVAKELQGKHFAQLLQFKVNDQVNELIVQLEFKQREMSMVAMTTTGLPIFEQTFRDDGTHHLHSYIELPEVKPEYVIADIQLVHWPIELLQQNLHGARITEEYVGSELKRVVLVDERPIIEISKSPEKTIYVNLERNYKIELSGLD</sequence>
<reference evidence="1 2" key="1">
    <citation type="submission" date="2023-05" db="EMBL/GenBank/DDBJ databases">
        <title>Pseudoalteromonas ardens sp. nov., Pseudoalteromonas obscura sp. nov., and Pseudoalteromonas umbrosa sp. nov., isolated from the coral Montipora capitata.</title>
        <authorList>
            <person name="Thomas E.M."/>
            <person name="Smith E.M."/>
            <person name="Papke E."/>
            <person name="Shlafstein M.D."/>
            <person name="Oline D.K."/>
            <person name="Videau P."/>
            <person name="Saw J.H."/>
            <person name="Strangman W.K."/>
            <person name="Ushijima B."/>
        </authorList>
    </citation>
    <scope>NUCLEOTIDE SEQUENCE [LARGE SCALE GENOMIC DNA]</scope>
    <source>
        <strain evidence="1 2">P94</strain>
    </source>
</reference>
<dbReference type="Proteomes" id="UP001231915">
    <property type="component" value="Unassembled WGS sequence"/>
</dbReference>
<gene>
    <name evidence="1" type="ORF">QNM18_25930</name>
</gene>
<evidence type="ECO:0000313" key="1">
    <source>
        <dbReference type="EMBL" id="MDK2598500.1"/>
    </source>
</evidence>
<dbReference type="EMBL" id="JASJUT010000019">
    <property type="protein sequence ID" value="MDK2598500.1"/>
    <property type="molecule type" value="Genomic_DNA"/>
</dbReference>
<comment type="caution">
    <text evidence="1">The sequence shown here is derived from an EMBL/GenBank/DDBJ whole genome shotgun (WGS) entry which is preliminary data.</text>
</comment>
<proteinExistence type="predicted"/>